<comment type="similarity">
    <text evidence="1 2">Belongs to the calycin superfamily. Lipocalin family.</text>
</comment>
<evidence type="ECO:0000313" key="5">
    <source>
        <dbReference type="EMBL" id="KAA5543967.1"/>
    </source>
</evidence>
<dbReference type="Proteomes" id="UP000323426">
    <property type="component" value="Unassembled WGS sequence"/>
</dbReference>
<protein>
    <submittedName>
        <fullName evidence="5">Lipocalin family protein</fullName>
    </submittedName>
</protein>
<reference evidence="5 6" key="1">
    <citation type="submission" date="2019-09" db="EMBL/GenBank/DDBJ databases">
        <title>Genome sequence and assembly of Adhaeribacter sp.</title>
        <authorList>
            <person name="Chhetri G."/>
        </authorList>
    </citation>
    <scope>NUCLEOTIDE SEQUENCE [LARGE SCALE GENOMIC DNA]</scope>
    <source>
        <strain evidence="5 6">DK36</strain>
    </source>
</reference>
<dbReference type="PIRSF" id="PIRSF036893">
    <property type="entry name" value="Lipocalin_ApoD"/>
    <property type="match status" value="1"/>
</dbReference>
<dbReference type="PRINTS" id="PR01171">
    <property type="entry name" value="BCTLIPOCALIN"/>
</dbReference>
<dbReference type="SUPFAM" id="SSF50814">
    <property type="entry name" value="Lipocalins"/>
    <property type="match status" value="1"/>
</dbReference>
<evidence type="ECO:0000259" key="4">
    <source>
        <dbReference type="Pfam" id="PF08212"/>
    </source>
</evidence>
<accession>A0A5M6D8X4</accession>
<name>A0A5M6D8X4_9BACT</name>
<feature type="transmembrane region" description="Helical" evidence="3">
    <location>
        <begin position="7"/>
        <end position="23"/>
    </location>
</feature>
<dbReference type="PANTHER" id="PTHR10612:SF34">
    <property type="entry name" value="APOLIPOPROTEIN D"/>
    <property type="match status" value="1"/>
</dbReference>
<dbReference type="RefSeq" id="WP_150089494.1">
    <property type="nucleotide sequence ID" value="NZ_VWSF01000012.1"/>
</dbReference>
<evidence type="ECO:0000313" key="6">
    <source>
        <dbReference type="Proteomes" id="UP000323426"/>
    </source>
</evidence>
<keyword evidence="3" id="KW-1133">Transmembrane helix</keyword>
<dbReference type="InterPro" id="IPR002446">
    <property type="entry name" value="Lipocalin_bac"/>
</dbReference>
<dbReference type="GO" id="GO:0006950">
    <property type="term" value="P:response to stress"/>
    <property type="evidence" value="ECO:0007669"/>
    <property type="project" value="UniProtKB-ARBA"/>
</dbReference>
<feature type="domain" description="Lipocalin/cytosolic fatty-acid binding" evidence="4">
    <location>
        <begin position="38"/>
        <end position="179"/>
    </location>
</feature>
<keyword evidence="6" id="KW-1185">Reference proteome</keyword>
<dbReference type="CDD" id="cd19438">
    <property type="entry name" value="lipocalin_Blc-like"/>
    <property type="match status" value="1"/>
</dbReference>
<dbReference type="PANTHER" id="PTHR10612">
    <property type="entry name" value="APOLIPOPROTEIN D"/>
    <property type="match status" value="1"/>
</dbReference>
<keyword evidence="3" id="KW-0812">Transmembrane</keyword>
<evidence type="ECO:0000256" key="1">
    <source>
        <dbReference type="ARBA" id="ARBA00006889"/>
    </source>
</evidence>
<proteinExistence type="inferred from homology"/>
<gene>
    <name evidence="5" type="ORF">F0145_15415</name>
</gene>
<dbReference type="EMBL" id="VWSF01000012">
    <property type="protein sequence ID" value="KAA5543967.1"/>
    <property type="molecule type" value="Genomic_DNA"/>
</dbReference>
<dbReference type="Gene3D" id="2.40.128.20">
    <property type="match status" value="1"/>
</dbReference>
<dbReference type="InterPro" id="IPR022271">
    <property type="entry name" value="Lipocalin_ApoD"/>
</dbReference>
<organism evidence="5 6">
    <name type="scientific">Adhaeribacter rhizoryzae</name>
    <dbReference type="NCBI Taxonomy" id="2607907"/>
    <lineage>
        <taxon>Bacteria</taxon>
        <taxon>Pseudomonadati</taxon>
        <taxon>Bacteroidota</taxon>
        <taxon>Cytophagia</taxon>
        <taxon>Cytophagales</taxon>
        <taxon>Hymenobacteraceae</taxon>
        <taxon>Adhaeribacter</taxon>
    </lineage>
</organism>
<dbReference type="InterPro" id="IPR000566">
    <property type="entry name" value="Lipocln_cytosolic_FA-bd_dom"/>
</dbReference>
<dbReference type="PROSITE" id="PS00213">
    <property type="entry name" value="LIPOCALIN"/>
    <property type="match status" value="1"/>
</dbReference>
<dbReference type="InterPro" id="IPR047202">
    <property type="entry name" value="Lipocalin_Blc-like_dom"/>
</dbReference>
<dbReference type="InterPro" id="IPR012674">
    <property type="entry name" value="Calycin"/>
</dbReference>
<keyword evidence="3" id="KW-0472">Membrane</keyword>
<dbReference type="AlphaFoldDB" id="A0A5M6D8X4"/>
<dbReference type="Pfam" id="PF08212">
    <property type="entry name" value="Lipocalin_2"/>
    <property type="match status" value="1"/>
</dbReference>
<evidence type="ECO:0000256" key="2">
    <source>
        <dbReference type="PIRNR" id="PIRNR036893"/>
    </source>
</evidence>
<evidence type="ECO:0000256" key="3">
    <source>
        <dbReference type="SAM" id="Phobius"/>
    </source>
</evidence>
<dbReference type="InterPro" id="IPR022272">
    <property type="entry name" value="Lipocalin_CS"/>
</dbReference>
<comment type="caution">
    <text evidence="5">The sequence shown here is derived from an EMBL/GenBank/DDBJ whole genome shotgun (WGS) entry which is preliminary data.</text>
</comment>
<sequence length="182" mass="20372">MITRNKYIIGAGLVALGATYLLLTQTKTYPPLATVPSVDLDRYAGKWYEIAAFPQRFQKGCHCTTAEYKVNPAGYVEVFNACRKNKPTGKLSSINGKAFPVPGSNNSKLQVQFFWPFNGDYWILDLADDYSYVVVGTPDRESLWILSRTPVIAPTLYAKLVQETAEKGFNVSRLRKTDQSCD</sequence>